<name>A0A917X089_9ACTN</name>
<keyword evidence="2" id="KW-0007">Acetylation</keyword>
<dbReference type="Gene3D" id="2.120.10.30">
    <property type="entry name" value="TolB, C-terminal domain"/>
    <property type="match status" value="1"/>
</dbReference>
<proteinExistence type="predicted"/>
<dbReference type="SUPFAM" id="SSF53474">
    <property type="entry name" value="alpha/beta-Hydrolases"/>
    <property type="match status" value="1"/>
</dbReference>
<dbReference type="InterPro" id="IPR011042">
    <property type="entry name" value="6-blade_b-propeller_TolB-like"/>
</dbReference>
<comment type="function">
    <text evidence="5">This enzyme catalyzes the hydrolysis of the N-terminal peptide bond of an N-acetylated peptide to generate an N-acetylated amino acid and a peptide with a free N-terminus. It preferentially cleaves off Ac-Ala, Ac-Met and Ac-Ser. Also, involved in the degradation of oxidized and glycated proteins.</text>
</comment>
<dbReference type="AlphaFoldDB" id="A0A917X089"/>
<evidence type="ECO:0000256" key="2">
    <source>
        <dbReference type="ARBA" id="ARBA00022990"/>
    </source>
</evidence>
<evidence type="ECO:0000256" key="1">
    <source>
        <dbReference type="ARBA" id="ARBA00022801"/>
    </source>
</evidence>
<dbReference type="PRINTS" id="PR00862">
    <property type="entry name" value="PROLIGOPTASE"/>
</dbReference>
<dbReference type="InterPro" id="IPR002470">
    <property type="entry name" value="Peptidase_S9A"/>
</dbReference>
<protein>
    <recommendedName>
        <fullName evidence="4">Acyl-peptide hydrolase</fullName>
    </recommendedName>
    <alternativeName>
        <fullName evidence="3">Acylaminoacyl-peptidase</fullName>
    </alternativeName>
</protein>
<evidence type="ECO:0000313" key="7">
    <source>
        <dbReference type="EMBL" id="GGM46339.1"/>
    </source>
</evidence>
<reference evidence="7" key="2">
    <citation type="submission" date="2020-09" db="EMBL/GenBank/DDBJ databases">
        <authorList>
            <person name="Sun Q."/>
            <person name="Ohkuma M."/>
        </authorList>
    </citation>
    <scope>NUCLEOTIDE SEQUENCE</scope>
    <source>
        <strain evidence="7">JCM 19831</strain>
    </source>
</reference>
<dbReference type="Pfam" id="PF00326">
    <property type="entry name" value="Peptidase_S9"/>
    <property type="match status" value="1"/>
</dbReference>
<dbReference type="EMBL" id="BMPI01000028">
    <property type="protein sequence ID" value="GGM46339.1"/>
    <property type="molecule type" value="Genomic_DNA"/>
</dbReference>
<evidence type="ECO:0000256" key="3">
    <source>
        <dbReference type="ARBA" id="ARBA00032284"/>
    </source>
</evidence>
<dbReference type="InterPro" id="IPR002471">
    <property type="entry name" value="Pept_S9_AS"/>
</dbReference>
<dbReference type="GO" id="GO:0004252">
    <property type="term" value="F:serine-type endopeptidase activity"/>
    <property type="evidence" value="ECO:0007669"/>
    <property type="project" value="InterPro"/>
</dbReference>
<dbReference type="PANTHER" id="PTHR42776:SF27">
    <property type="entry name" value="DIPEPTIDYL PEPTIDASE FAMILY MEMBER 6"/>
    <property type="match status" value="1"/>
</dbReference>
<evidence type="ECO:0000259" key="6">
    <source>
        <dbReference type="Pfam" id="PF00326"/>
    </source>
</evidence>
<gene>
    <name evidence="7" type="ORF">GCM10007977_055090</name>
</gene>
<reference evidence="7" key="1">
    <citation type="journal article" date="2014" name="Int. J. Syst. Evol. Microbiol.">
        <title>Complete genome sequence of Corynebacterium casei LMG S-19264T (=DSM 44701T), isolated from a smear-ripened cheese.</title>
        <authorList>
            <consortium name="US DOE Joint Genome Institute (JGI-PGF)"/>
            <person name="Walter F."/>
            <person name="Albersmeier A."/>
            <person name="Kalinowski J."/>
            <person name="Ruckert C."/>
        </authorList>
    </citation>
    <scope>NUCLEOTIDE SEQUENCE</scope>
    <source>
        <strain evidence="7">JCM 19831</strain>
    </source>
</reference>
<comment type="caution">
    <text evidence="7">The sequence shown here is derived from an EMBL/GenBank/DDBJ whole genome shotgun (WGS) entry which is preliminary data.</text>
</comment>
<dbReference type="GO" id="GO:0006508">
    <property type="term" value="P:proteolysis"/>
    <property type="evidence" value="ECO:0007669"/>
    <property type="project" value="InterPro"/>
</dbReference>
<feature type="domain" description="Peptidase S9 prolyl oligopeptidase catalytic" evidence="6">
    <location>
        <begin position="401"/>
        <end position="602"/>
    </location>
</feature>
<organism evidence="7 8">
    <name type="scientific">Dactylosporangium sucinum</name>
    <dbReference type="NCBI Taxonomy" id="1424081"/>
    <lineage>
        <taxon>Bacteria</taxon>
        <taxon>Bacillati</taxon>
        <taxon>Actinomycetota</taxon>
        <taxon>Actinomycetes</taxon>
        <taxon>Micromonosporales</taxon>
        <taxon>Micromonosporaceae</taxon>
        <taxon>Dactylosporangium</taxon>
    </lineage>
</organism>
<keyword evidence="8" id="KW-1185">Reference proteome</keyword>
<dbReference type="InterPro" id="IPR029058">
    <property type="entry name" value="AB_hydrolase_fold"/>
</dbReference>
<accession>A0A917X089</accession>
<dbReference type="Proteomes" id="UP000642070">
    <property type="component" value="Unassembled WGS sequence"/>
</dbReference>
<dbReference type="SUPFAM" id="SSF69322">
    <property type="entry name" value="Tricorn protease domain 2"/>
    <property type="match status" value="1"/>
</dbReference>
<evidence type="ECO:0000256" key="4">
    <source>
        <dbReference type="ARBA" id="ARBA00032596"/>
    </source>
</evidence>
<dbReference type="InterPro" id="IPR001375">
    <property type="entry name" value="Peptidase_S9_cat"/>
</dbReference>
<evidence type="ECO:0000256" key="5">
    <source>
        <dbReference type="ARBA" id="ARBA00045885"/>
    </source>
</evidence>
<dbReference type="Gene3D" id="3.40.50.1820">
    <property type="entry name" value="alpha/beta hydrolase"/>
    <property type="match status" value="1"/>
</dbReference>
<sequence length="603" mass="65134">MTGDWRAGFLAPRLRWVQVAKTARSRGLAALQDEHRLELAACDFTTGEVRRLGVPTDGFIDSAWVAADATSAFFLADEGGNELGHVHRVTLDDTNAIGDMTPGLPDYALRGADVSADGETLVLDIVTDEGYDLVCLPARGTPVASPRHLVRTVHEAWNCRVSADGTVATLDTTDHAPGTRRFAVTAYDTATGAVLGRLILPSPGAANAVCFSPHPGDQRVLIASQRAGDRSGVLVWDPVGDTIVELLEETAATVVPLDWSPDGRHALLCVELLSAQWLERVDLRTGERERLDLPTGSFRSPYLRTSQFGAGGSVLASHEHGMSPLRLIAWHAPSRHRVLLGGDGSPDRAGFEHVVFPSSDGTQIQGWLARPTGTGPFPAVVHCHGGPHVSVADEFTPAARAWVDHGFAYLTVNYRGSSGRGRAFEEQIHGDVGHWELEDLAAAHRWLVDEGISVGGEILINGESYGGFLVLYALGRQPELWAAGIGEVVLADWELTHHDSPLAMRRLDEMLFGGPPETHGDLYRERSPLTYVDEVRAPILLWQGSNDTRTPPGQVVAYAERLVARNHPFELHWFEGGHGFGDEGGHLAHLDRAIAFARNAVGG</sequence>
<dbReference type="PANTHER" id="PTHR42776">
    <property type="entry name" value="SERINE PEPTIDASE S9 FAMILY MEMBER"/>
    <property type="match status" value="1"/>
</dbReference>
<keyword evidence="1 7" id="KW-0378">Hydrolase</keyword>
<dbReference type="PROSITE" id="PS00708">
    <property type="entry name" value="PRO_ENDOPEP_SER"/>
    <property type="match status" value="1"/>
</dbReference>
<evidence type="ECO:0000313" key="8">
    <source>
        <dbReference type="Proteomes" id="UP000642070"/>
    </source>
</evidence>